<proteinExistence type="predicted"/>
<sequence>MGRAETYLIPARFAITTGHLLAVLVLYYHISVLHFLGAIYTSWFVLNSWNYEMYWKIAGIFSIVPALVELGILLNIFVFRAIPY</sequence>
<accession>A0A2R5GTF8</accession>
<evidence type="ECO:0000313" key="2">
    <source>
        <dbReference type="EMBL" id="GBG33609.1"/>
    </source>
</evidence>
<dbReference type="OrthoDB" id="2114471at2759"/>
<dbReference type="Proteomes" id="UP000241890">
    <property type="component" value="Unassembled WGS sequence"/>
</dbReference>
<keyword evidence="1" id="KW-0472">Membrane</keyword>
<evidence type="ECO:0000313" key="3">
    <source>
        <dbReference type="Proteomes" id="UP000241890"/>
    </source>
</evidence>
<keyword evidence="3" id="KW-1185">Reference proteome</keyword>
<keyword evidence="1" id="KW-0812">Transmembrane</keyword>
<name>A0A2R5GTF8_9STRA</name>
<dbReference type="Pfam" id="PF14995">
    <property type="entry name" value="TMEM107"/>
    <property type="match status" value="1"/>
</dbReference>
<dbReference type="AlphaFoldDB" id="A0A2R5GTF8"/>
<keyword evidence="1" id="KW-1133">Transmembrane helix</keyword>
<organism evidence="2 3">
    <name type="scientific">Hondaea fermentalgiana</name>
    <dbReference type="NCBI Taxonomy" id="2315210"/>
    <lineage>
        <taxon>Eukaryota</taxon>
        <taxon>Sar</taxon>
        <taxon>Stramenopiles</taxon>
        <taxon>Bigyra</taxon>
        <taxon>Labyrinthulomycetes</taxon>
        <taxon>Thraustochytrida</taxon>
        <taxon>Thraustochytriidae</taxon>
        <taxon>Hondaea</taxon>
    </lineage>
</organism>
<feature type="transmembrane region" description="Helical" evidence="1">
    <location>
        <begin position="20"/>
        <end position="45"/>
    </location>
</feature>
<protein>
    <submittedName>
        <fullName evidence="2">Uncharacterized protein</fullName>
    </submittedName>
</protein>
<dbReference type="InParanoid" id="A0A2R5GTF8"/>
<gene>
    <name evidence="2" type="ORF">FCC1311_098322</name>
</gene>
<dbReference type="EMBL" id="BEYU01000163">
    <property type="protein sequence ID" value="GBG33609.1"/>
    <property type="molecule type" value="Genomic_DNA"/>
</dbReference>
<comment type="caution">
    <text evidence="2">The sequence shown here is derived from an EMBL/GenBank/DDBJ whole genome shotgun (WGS) entry which is preliminary data.</text>
</comment>
<evidence type="ECO:0000256" key="1">
    <source>
        <dbReference type="SAM" id="Phobius"/>
    </source>
</evidence>
<dbReference type="InterPro" id="IPR029248">
    <property type="entry name" value="TMEM107"/>
</dbReference>
<reference evidence="2 3" key="1">
    <citation type="submission" date="2017-12" db="EMBL/GenBank/DDBJ databases">
        <title>Sequencing, de novo assembly and annotation of complete genome of a new Thraustochytrid species, strain FCC1311.</title>
        <authorList>
            <person name="Sedici K."/>
            <person name="Godart F."/>
            <person name="Aiese Cigliano R."/>
            <person name="Sanseverino W."/>
            <person name="Barakat M."/>
            <person name="Ortet P."/>
            <person name="Marechal E."/>
            <person name="Cagnac O."/>
            <person name="Amato A."/>
        </authorList>
    </citation>
    <scope>NUCLEOTIDE SEQUENCE [LARGE SCALE GENOMIC DNA]</scope>
</reference>
<feature type="transmembrane region" description="Helical" evidence="1">
    <location>
        <begin position="57"/>
        <end position="79"/>
    </location>
</feature>